<dbReference type="Proteomes" id="UP000596337">
    <property type="component" value="Chromosome 1"/>
</dbReference>
<dbReference type="PROSITE" id="PS51257">
    <property type="entry name" value="PROKAR_LIPOPROTEIN"/>
    <property type="match status" value="1"/>
</dbReference>
<dbReference type="RefSeq" id="WP_203346892.1">
    <property type="nucleotide sequence ID" value="NZ_CP069195.1"/>
</dbReference>
<name>A0AA92LTI8_9VIBR</name>
<feature type="domain" description="DUF6701" evidence="2">
    <location>
        <begin position="898"/>
        <end position="1491"/>
    </location>
</feature>
<sequence>MIRKKILVMITLLLFSSISWASQSCNVKSNKDSWDIKFKITNAEMSETVTAKKKNGASETIVFWTDALSEKASAIFADNKVLKNEDYEVWIFYDPENAEAHKAGLATYYIKSGTDWEFVESEEADFTSLNGANITLSSSSPRITSLSCHENTEHPNIINRSPKFEFGTIDCSSGTECTIKFDKKFNTVPLVFVMPVIDANLTSRDDGERITEYPSTVGVKDVTRSEATIYQDFAPADKADDDVDFIDKDKTPVGKIDYFAIEQGVLELENGSKIVSGTLPIRAGDDYIGDGVASHYSCKKNGCNETEQNDGIEINFSDFGLSGGFTKTPGVLVQTQTTSNKEIGISEHWATALARDVTLRSAVIALDKSEVYKTLRNKKLDVSFNPVSEPEVVAFVAGQGEGFKDGLKFWLGYGETEYTLKKDDPVISPVLDGCKVYTDFPEGVVFDEPPVLVANKNSRKGNNGGWLRRCDVRTSSVALINEEDMQRDKERGHTDEQVGWFMFEKANPNPICSVFTSPLQTWAEYDDQDNIIDGNGTLSIQNATVKIIGTKKNSSGERLVGFEQNNISVANPQTMKVCDGQACVGDAGMIQPKEALGAFLGGANSLNLAGYTQSKELSGSAEYKSVNIQEGGTLILKNGTYWFESISMNGKSAIVVPEGEEVVIHTKKLYMTNTSFIGTVSDDVMQSNTSKNPEIYRSSSLDVVKNGGWFADDSYLRINVHKDSSLNGSVPFKMDSNAIFIGMVYNESNTYLTSNVQFYGALTTKDIKLDSHSQIIRSSGCLTPVNSYELGITPSTQLALMCGEDTPTFDILTQNNSVGESLEVIISIPDADSVAFTLEASVGSGNACSITSSADRCKFISNRNGELTISAKVDNFDANLAKTRYQLKAMLLEDTDNSKSVDFSFVPYKFDIKSSNQDKWDNSAIPMIANKPVDIDVRVLACPPSSDSSSPVVLKYNHSLKGDDVSSIITMPSANQSGAISLSSLDFKDGLAKSPVVFTDSGEATITLKDSEFDCDSFDELKDPDTKECQIDGGILTGEFSVKSRPWKFSVCPQSTEGEYVSANGNSKSGNAFVAAGQLFSVRVAPLKYNSPECSEQEQLTQNYFLSEASAELSYTLDSPIGGILGSLSGTLVRNVSDDKQIAYSYIFSDLAYSEVGSINLSALETGAFYSSIEVDGDKGVKGSRKIGRFYPDSFVINSTKWNAPKDQGNISYMGQNFDLAEVSILPYGMGSSAPLKNYHLIDGGYQAKLAVLGDGEVSNSLILDTSLGDWRENPDVSETSQWYLQDAFAYVTKPLDENGPFNTNDQLSKATEFSLEISGKDPVRFKNSSSESYSISAVLPSQPPVRFGRMMLSDVGGYQGQKLTVPLSVEFWNGERFVTNAEDNNTSVINFIQKQTPIWPDDGTDCSVLLEGNATVSGGKTRKIKAQQDLATCQSSVRQQTEVWLGLDSNGSNVPWLKYDWDNDGSEENPSSVVTFGIHRGNDRVIYRGEPGLTGQ</sequence>
<dbReference type="Pfam" id="PF20419">
    <property type="entry name" value="DUF6701"/>
    <property type="match status" value="1"/>
</dbReference>
<feature type="signal peptide" evidence="1">
    <location>
        <begin position="1"/>
        <end position="21"/>
    </location>
</feature>
<gene>
    <name evidence="3" type="ORF">JOS67_02425</name>
</gene>
<evidence type="ECO:0000313" key="3">
    <source>
        <dbReference type="EMBL" id="QRG83209.1"/>
    </source>
</evidence>
<keyword evidence="1" id="KW-0732">Signal</keyword>
<reference evidence="3 4" key="1">
    <citation type="submission" date="2021-01" db="EMBL/GenBank/DDBJ databases">
        <title>Characterization of a novel blaVMB-2- harboring plasmid in Vibrio diabolicus.</title>
        <authorList>
            <person name="Liu M."/>
        </authorList>
    </citation>
    <scope>NUCLEOTIDE SEQUENCE [LARGE SCALE GENOMIC DNA]</scope>
    <source>
        <strain evidence="3 4">SLV18</strain>
    </source>
</reference>
<evidence type="ECO:0000313" key="4">
    <source>
        <dbReference type="Proteomes" id="UP000596337"/>
    </source>
</evidence>
<organism evidence="3 4">
    <name type="scientific">Vibrio diabolicus</name>
    <dbReference type="NCBI Taxonomy" id="50719"/>
    <lineage>
        <taxon>Bacteria</taxon>
        <taxon>Pseudomonadati</taxon>
        <taxon>Pseudomonadota</taxon>
        <taxon>Gammaproteobacteria</taxon>
        <taxon>Vibrionales</taxon>
        <taxon>Vibrionaceae</taxon>
        <taxon>Vibrio</taxon>
        <taxon>Vibrio diabolicus subgroup</taxon>
    </lineage>
</organism>
<dbReference type="EMBL" id="CP069195">
    <property type="protein sequence ID" value="QRG83209.1"/>
    <property type="molecule type" value="Genomic_DNA"/>
</dbReference>
<protein>
    <recommendedName>
        <fullName evidence="2">DUF6701 domain-containing protein</fullName>
    </recommendedName>
</protein>
<dbReference type="InterPro" id="IPR046524">
    <property type="entry name" value="DUF6701"/>
</dbReference>
<evidence type="ECO:0000259" key="2">
    <source>
        <dbReference type="Pfam" id="PF20419"/>
    </source>
</evidence>
<feature type="chain" id="PRO_5041651962" description="DUF6701 domain-containing protein" evidence="1">
    <location>
        <begin position="22"/>
        <end position="1497"/>
    </location>
</feature>
<evidence type="ECO:0000256" key="1">
    <source>
        <dbReference type="SAM" id="SignalP"/>
    </source>
</evidence>
<accession>A0AA92LTI8</accession>
<proteinExistence type="predicted"/>